<dbReference type="InterPro" id="IPR011992">
    <property type="entry name" value="EF-hand-dom_pair"/>
</dbReference>
<dbReference type="InParanoid" id="A5DQ75"/>
<proteinExistence type="predicted"/>
<evidence type="ECO:0000313" key="2">
    <source>
        <dbReference type="EMBL" id="EDK41328.2"/>
    </source>
</evidence>
<gene>
    <name evidence="2" type="ORF">PGUG_05426</name>
</gene>
<dbReference type="AlphaFoldDB" id="A5DQ75"/>
<keyword evidence="1" id="KW-0677">Repeat</keyword>
<keyword evidence="3" id="KW-1185">Reference proteome</keyword>
<dbReference type="HOGENOM" id="CLU_1594307_0_0_1"/>
<dbReference type="OMA" id="EQMDGTQ"/>
<dbReference type="KEGG" id="pgu:PGUG_05426"/>
<dbReference type="InterPro" id="IPR050403">
    <property type="entry name" value="Myosin_RLC"/>
</dbReference>
<dbReference type="eggNOG" id="KOG0027">
    <property type="taxonomic scope" value="Eukaryota"/>
</dbReference>
<reference evidence="2 3" key="1">
    <citation type="journal article" date="2009" name="Nature">
        <title>Evolution of pathogenicity and sexual reproduction in eight Candida genomes.</title>
        <authorList>
            <person name="Butler G."/>
            <person name="Rasmussen M.D."/>
            <person name="Lin M.F."/>
            <person name="Santos M.A."/>
            <person name="Sakthikumar S."/>
            <person name="Munro C.A."/>
            <person name="Rheinbay E."/>
            <person name="Grabherr M."/>
            <person name="Forche A."/>
            <person name="Reedy J.L."/>
            <person name="Agrafioti I."/>
            <person name="Arnaud M.B."/>
            <person name="Bates S."/>
            <person name="Brown A.J."/>
            <person name="Brunke S."/>
            <person name="Costanzo M.C."/>
            <person name="Fitzpatrick D.A."/>
            <person name="de Groot P.W."/>
            <person name="Harris D."/>
            <person name="Hoyer L.L."/>
            <person name="Hube B."/>
            <person name="Klis F.M."/>
            <person name="Kodira C."/>
            <person name="Lennard N."/>
            <person name="Logue M.E."/>
            <person name="Martin R."/>
            <person name="Neiman A.M."/>
            <person name="Nikolaou E."/>
            <person name="Quail M.A."/>
            <person name="Quinn J."/>
            <person name="Santos M.C."/>
            <person name="Schmitzberger F.F."/>
            <person name="Sherlock G."/>
            <person name="Shah P."/>
            <person name="Silverstein K.A."/>
            <person name="Skrzypek M.S."/>
            <person name="Soll D."/>
            <person name="Staggs R."/>
            <person name="Stansfield I."/>
            <person name="Stumpf M.P."/>
            <person name="Sudbery P.E."/>
            <person name="Srikantha T."/>
            <person name="Zeng Q."/>
            <person name="Berman J."/>
            <person name="Berriman M."/>
            <person name="Heitman J."/>
            <person name="Gow N.A."/>
            <person name="Lorenz M.C."/>
            <person name="Birren B.W."/>
            <person name="Kellis M."/>
            <person name="Cuomo C.A."/>
        </authorList>
    </citation>
    <scope>NUCLEOTIDE SEQUENCE [LARGE SCALE GENOMIC DNA]</scope>
    <source>
        <strain evidence="3">ATCC 6260 / CBS 566 / DSM 6381 / JCM 1539 / NBRC 10279 / NRRL Y-324</strain>
    </source>
</reference>
<evidence type="ECO:0008006" key="4">
    <source>
        <dbReference type="Google" id="ProtNLM"/>
    </source>
</evidence>
<dbReference type="RefSeq" id="XP_001482406.2">
    <property type="nucleotide sequence ID" value="XM_001482356.1"/>
</dbReference>
<dbReference type="SUPFAM" id="SSF47473">
    <property type="entry name" value="EF-hand"/>
    <property type="match status" value="1"/>
</dbReference>
<name>A5DQ75_PICGU</name>
<dbReference type="PANTHER" id="PTHR23049">
    <property type="entry name" value="MYOSIN REGULATORY LIGHT CHAIN 2"/>
    <property type="match status" value="1"/>
</dbReference>
<sequence length="163" mass="18073">MSALRTLTPAQKTQLRNAFTLIDGDSRDSKITKEDLVHLHQSLGLATPSNKELEQMLSIGSNGEVTFNSFSSTIAEEVQKFGDVTAIYEAVKVFSEDTKNNDIVVDVDQLKDACCSVQLGGIGSGDHRLERARFDKLVDGFIREQNDGKKLFMASKWINAYIE</sequence>
<dbReference type="STRING" id="294746.A5DQ75"/>
<evidence type="ECO:0000256" key="1">
    <source>
        <dbReference type="ARBA" id="ARBA00022737"/>
    </source>
</evidence>
<dbReference type="OrthoDB" id="429467at2759"/>
<evidence type="ECO:0000313" key="3">
    <source>
        <dbReference type="Proteomes" id="UP000001997"/>
    </source>
</evidence>
<dbReference type="EMBL" id="CH408161">
    <property type="protein sequence ID" value="EDK41328.2"/>
    <property type="molecule type" value="Genomic_DNA"/>
</dbReference>
<dbReference type="Proteomes" id="UP000001997">
    <property type="component" value="Unassembled WGS sequence"/>
</dbReference>
<dbReference type="VEuPathDB" id="FungiDB:PGUG_05426"/>
<dbReference type="Gene3D" id="1.10.238.10">
    <property type="entry name" value="EF-hand"/>
    <property type="match status" value="1"/>
</dbReference>
<organism evidence="2 3">
    <name type="scientific">Meyerozyma guilliermondii (strain ATCC 6260 / CBS 566 / DSM 6381 / JCM 1539 / NBRC 10279 / NRRL Y-324)</name>
    <name type="common">Yeast</name>
    <name type="synonym">Candida guilliermondii</name>
    <dbReference type="NCBI Taxonomy" id="294746"/>
    <lineage>
        <taxon>Eukaryota</taxon>
        <taxon>Fungi</taxon>
        <taxon>Dikarya</taxon>
        <taxon>Ascomycota</taxon>
        <taxon>Saccharomycotina</taxon>
        <taxon>Pichiomycetes</taxon>
        <taxon>Debaryomycetaceae</taxon>
        <taxon>Meyerozyma</taxon>
    </lineage>
</organism>
<dbReference type="GeneID" id="5124134"/>
<accession>A5DQ75</accession>
<protein>
    <recommendedName>
        <fullName evidence="4">EF-hand domain-containing protein</fullName>
    </recommendedName>
</protein>